<protein>
    <submittedName>
        <fullName evidence="1">Uncharacterized protein</fullName>
    </submittedName>
</protein>
<gene>
    <name evidence="1" type="ORF">MLD38_000806</name>
</gene>
<keyword evidence="2" id="KW-1185">Reference proteome</keyword>
<evidence type="ECO:0000313" key="1">
    <source>
        <dbReference type="EMBL" id="KAI4388483.1"/>
    </source>
</evidence>
<name>A0ACB9SBC8_9MYRT</name>
<reference evidence="2" key="1">
    <citation type="journal article" date="2023" name="Front. Plant Sci.">
        <title>Chromosomal-level genome assembly of Melastoma candidum provides insights into trichome evolution.</title>
        <authorList>
            <person name="Zhong Y."/>
            <person name="Wu W."/>
            <person name="Sun C."/>
            <person name="Zou P."/>
            <person name="Liu Y."/>
            <person name="Dai S."/>
            <person name="Zhou R."/>
        </authorList>
    </citation>
    <scope>NUCLEOTIDE SEQUENCE [LARGE SCALE GENOMIC DNA]</scope>
</reference>
<dbReference type="Proteomes" id="UP001057402">
    <property type="component" value="Chromosome 1"/>
</dbReference>
<sequence>MCPDDSSPSEISPGESVDFDDARRNKVRVSQEYAQAFRTRSYTDMRSLLEGTRIDLPRAHLSDSLLEPRRDILADMAESLGLHPLLVEYFDATLNACDVYESLLQAVHRARADLHRVDVAISKLAEEGPGSDSDKMCGRLPGELLEYSLIENPLSVVSMDKFRDLHDGHTVLLHDLLLQLDRMNRGTKLSRVFKKISMCVHQGVKSNKIMCIPSHDSGRKNQDPPNARPPPPPSLLGEELDVAAKVLYVQINDMDTVSRLVARLQADESHGKSRAAMASVWMAGDLWEGIIKELSNHGRCFMERLDELEERICLCLLTLNKSRMSVVHEIMNNRN</sequence>
<dbReference type="EMBL" id="CM042880">
    <property type="protein sequence ID" value="KAI4388483.1"/>
    <property type="molecule type" value="Genomic_DNA"/>
</dbReference>
<evidence type="ECO:0000313" key="2">
    <source>
        <dbReference type="Proteomes" id="UP001057402"/>
    </source>
</evidence>
<comment type="caution">
    <text evidence="1">The sequence shown here is derived from an EMBL/GenBank/DDBJ whole genome shotgun (WGS) entry which is preliminary data.</text>
</comment>
<proteinExistence type="predicted"/>
<organism evidence="1 2">
    <name type="scientific">Melastoma candidum</name>
    <dbReference type="NCBI Taxonomy" id="119954"/>
    <lineage>
        <taxon>Eukaryota</taxon>
        <taxon>Viridiplantae</taxon>
        <taxon>Streptophyta</taxon>
        <taxon>Embryophyta</taxon>
        <taxon>Tracheophyta</taxon>
        <taxon>Spermatophyta</taxon>
        <taxon>Magnoliopsida</taxon>
        <taxon>eudicotyledons</taxon>
        <taxon>Gunneridae</taxon>
        <taxon>Pentapetalae</taxon>
        <taxon>rosids</taxon>
        <taxon>malvids</taxon>
        <taxon>Myrtales</taxon>
        <taxon>Melastomataceae</taxon>
        <taxon>Melastomatoideae</taxon>
        <taxon>Melastomateae</taxon>
        <taxon>Melastoma</taxon>
    </lineage>
</organism>
<accession>A0ACB9SBC8</accession>